<dbReference type="InterPro" id="IPR017911">
    <property type="entry name" value="MacB-like_ATP-bd"/>
</dbReference>
<dbReference type="PANTHER" id="PTHR24220:SF452">
    <property type="entry name" value="ABC TRANSPORTER ATP-BINDING PROTEIN"/>
    <property type="match status" value="1"/>
</dbReference>
<sequence>MALIDIREVRKIYRRGSEEVVVLDGLSLSIEEGDYVALMGPSGSGKTTLLNLIGGVDRPTTGSVSVAGTDIAKLGGRDLARWRSRNIGYVFQLYNLIPVLSALQNVELPLLLVKMSGKERKERAQHALGIVGLADRVKHLPRQLSGGQEQRVAIARALVSDPTVLLADEPTGDLDRKSAEEILTLLERHNREFKKTIVMVTHDPHAAERAHRHLTLEKGTLSAERAAGPVILRL</sequence>
<dbReference type="InterPro" id="IPR027417">
    <property type="entry name" value="P-loop_NTPase"/>
</dbReference>
<dbReference type="SMART" id="SM00382">
    <property type="entry name" value="AAA"/>
    <property type="match status" value="1"/>
</dbReference>
<dbReference type="InterPro" id="IPR015854">
    <property type="entry name" value="ABC_transpr_LolD-like"/>
</dbReference>
<keyword evidence="3 5" id="KW-0067">ATP-binding</keyword>
<proteinExistence type="predicted"/>
<dbReference type="CDD" id="cd03255">
    <property type="entry name" value="ABC_MJ0796_LolCDE_FtsE"/>
    <property type="match status" value="1"/>
</dbReference>
<dbReference type="PROSITE" id="PS50893">
    <property type="entry name" value="ABC_TRANSPORTER_2"/>
    <property type="match status" value="1"/>
</dbReference>
<dbReference type="InterPro" id="IPR003439">
    <property type="entry name" value="ABC_transporter-like_ATP-bd"/>
</dbReference>
<dbReference type="FunFam" id="3.40.50.300:FF:000032">
    <property type="entry name" value="Export ABC transporter ATP-binding protein"/>
    <property type="match status" value="1"/>
</dbReference>
<evidence type="ECO:0000256" key="2">
    <source>
        <dbReference type="ARBA" id="ARBA00022741"/>
    </source>
</evidence>
<evidence type="ECO:0000259" key="4">
    <source>
        <dbReference type="PROSITE" id="PS50893"/>
    </source>
</evidence>
<dbReference type="Proteomes" id="UP000319836">
    <property type="component" value="Unassembled WGS sequence"/>
</dbReference>
<organism evidence="5 6">
    <name type="scientific">Eiseniibacteriota bacterium</name>
    <dbReference type="NCBI Taxonomy" id="2212470"/>
    <lineage>
        <taxon>Bacteria</taxon>
        <taxon>Candidatus Eiseniibacteriota</taxon>
    </lineage>
</organism>
<dbReference type="InterPro" id="IPR003593">
    <property type="entry name" value="AAA+_ATPase"/>
</dbReference>
<evidence type="ECO:0000256" key="1">
    <source>
        <dbReference type="ARBA" id="ARBA00022448"/>
    </source>
</evidence>
<dbReference type="PANTHER" id="PTHR24220">
    <property type="entry name" value="IMPORT ATP-BINDING PROTEIN"/>
    <property type="match status" value="1"/>
</dbReference>
<evidence type="ECO:0000256" key="3">
    <source>
        <dbReference type="ARBA" id="ARBA00022840"/>
    </source>
</evidence>
<dbReference type="AlphaFoldDB" id="A0A538U355"/>
<dbReference type="GO" id="GO:0005524">
    <property type="term" value="F:ATP binding"/>
    <property type="evidence" value="ECO:0007669"/>
    <property type="project" value="UniProtKB-KW"/>
</dbReference>
<gene>
    <name evidence="5" type="ORF">E6K80_08835</name>
</gene>
<dbReference type="Gene3D" id="3.40.50.300">
    <property type="entry name" value="P-loop containing nucleotide triphosphate hydrolases"/>
    <property type="match status" value="1"/>
</dbReference>
<dbReference type="GO" id="GO:0098796">
    <property type="term" value="C:membrane protein complex"/>
    <property type="evidence" value="ECO:0007669"/>
    <property type="project" value="UniProtKB-ARBA"/>
</dbReference>
<feature type="domain" description="ABC transporter" evidence="4">
    <location>
        <begin position="4"/>
        <end position="234"/>
    </location>
</feature>
<accession>A0A538U355</accession>
<dbReference type="Pfam" id="PF00005">
    <property type="entry name" value="ABC_tran"/>
    <property type="match status" value="1"/>
</dbReference>
<evidence type="ECO:0000313" key="6">
    <source>
        <dbReference type="Proteomes" id="UP000319836"/>
    </source>
</evidence>
<dbReference type="GO" id="GO:0016887">
    <property type="term" value="F:ATP hydrolysis activity"/>
    <property type="evidence" value="ECO:0007669"/>
    <property type="project" value="InterPro"/>
</dbReference>
<dbReference type="GO" id="GO:0022857">
    <property type="term" value="F:transmembrane transporter activity"/>
    <property type="evidence" value="ECO:0007669"/>
    <property type="project" value="TreeGrafter"/>
</dbReference>
<dbReference type="EMBL" id="VBPA01000215">
    <property type="protein sequence ID" value="TMQ70334.1"/>
    <property type="molecule type" value="Genomic_DNA"/>
</dbReference>
<reference evidence="5 6" key="1">
    <citation type="journal article" date="2019" name="Nat. Microbiol.">
        <title>Mediterranean grassland soil C-N compound turnover is dependent on rainfall and depth, and is mediated by genomically divergent microorganisms.</title>
        <authorList>
            <person name="Diamond S."/>
            <person name="Andeer P.F."/>
            <person name="Li Z."/>
            <person name="Crits-Christoph A."/>
            <person name="Burstein D."/>
            <person name="Anantharaman K."/>
            <person name="Lane K.R."/>
            <person name="Thomas B.C."/>
            <person name="Pan C."/>
            <person name="Northen T.R."/>
            <person name="Banfield J.F."/>
        </authorList>
    </citation>
    <scope>NUCLEOTIDE SEQUENCE [LARGE SCALE GENOMIC DNA]</scope>
    <source>
        <strain evidence="5">WS_10</strain>
    </source>
</reference>
<protein>
    <submittedName>
        <fullName evidence="5">ABC transporter ATP-binding protein</fullName>
    </submittedName>
</protein>
<name>A0A538U355_UNCEI</name>
<evidence type="ECO:0000313" key="5">
    <source>
        <dbReference type="EMBL" id="TMQ70334.1"/>
    </source>
</evidence>
<dbReference type="SUPFAM" id="SSF52540">
    <property type="entry name" value="P-loop containing nucleoside triphosphate hydrolases"/>
    <property type="match status" value="1"/>
</dbReference>
<keyword evidence="2" id="KW-0547">Nucleotide-binding</keyword>
<comment type="caution">
    <text evidence="5">The sequence shown here is derived from an EMBL/GenBank/DDBJ whole genome shotgun (WGS) entry which is preliminary data.</text>
</comment>
<keyword evidence="1" id="KW-0813">Transport</keyword>
<dbReference type="GO" id="GO:0005886">
    <property type="term" value="C:plasma membrane"/>
    <property type="evidence" value="ECO:0007669"/>
    <property type="project" value="TreeGrafter"/>
</dbReference>